<dbReference type="PROSITE" id="PS51257">
    <property type="entry name" value="PROKAR_LIPOPROTEIN"/>
    <property type="match status" value="1"/>
</dbReference>
<proteinExistence type="predicted"/>
<dbReference type="EMBL" id="JAMXQS010000003">
    <property type="protein sequence ID" value="MCO6049705.1"/>
    <property type="molecule type" value="Genomic_DNA"/>
</dbReference>
<keyword evidence="3" id="KW-1185">Reference proteome</keyword>
<reference evidence="2 3" key="1">
    <citation type="submission" date="2022-06" db="EMBL/GenBank/DDBJ databases">
        <title>Mesorhizobium sp. strain RP14 Genome sequencing and assembly.</title>
        <authorList>
            <person name="Kim I."/>
        </authorList>
    </citation>
    <scope>NUCLEOTIDE SEQUENCE [LARGE SCALE GENOMIC DNA]</scope>
    <source>
        <strain evidence="3">RP14(2022)</strain>
    </source>
</reference>
<organism evidence="2 3">
    <name type="scientific">Mesorhizobium liriopis</name>
    <dbReference type="NCBI Taxonomy" id="2953882"/>
    <lineage>
        <taxon>Bacteria</taxon>
        <taxon>Pseudomonadati</taxon>
        <taxon>Pseudomonadota</taxon>
        <taxon>Alphaproteobacteria</taxon>
        <taxon>Hyphomicrobiales</taxon>
        <taxon>Phyllobacteriaceae</taxon>
        <taxon>Mesorhizobium</taxon>
    </lineage>
</organism>
<dbReference type="Proteomes" id="UP001205906">
    <property type="component" value="Unassembled WGS sequence"/>
</dbReference>
<keyword evidence="1" id="KW-0732">Signal</keyword>
<dbReference type="RefSeq" id="WP_252817733.1">
    <property type="nucleotide sequence ID" value="NZ_JAMXQS010000003.1"/>
</dbReference>
<evidence type="ECO:0000313" key="3">
    <source>
        <dbReference type="Proteomes" id="UP001205906"/>
    </source>
</evidence>
<name>A0ABT1C4E9_9HYPH</name>
<comment type="caution">
    <text evidence="2">The sequence shown here is derived from an EMBL/GenBank/DDBJ whole genome shotgun (WGS) entry which is preliminary data.</text>
</comment>
<evidence type="ECO:0000313" key="2">
    <source>
        <dbReference type="EMBL" id="MCO6049705.1"/>
    </source>
</evidence>
<sequence length="49" mass="4994">MHLFSRLAAASVLLAALGLSACQSSGGDYRNATVNRVTANDGIGQADDN</sequence>
<feature type="signal peptide" evidence="1">
    <location>
        <begin position="1"/>
        <end position="21"/>
    </location>
</feature>
<gene>
    <name evidence="2" type="ORF">NGM99_07860</name>
</gene>
<accession>A0ABT1C4E9</accession>
<protein>
    <recommendedName>
        <fullName evidence="4">Entericidin</fullName>
    </recommendedName>
</protein>
<evidence type="ECO:0008006" key="4">
    <source>
        <dbReference type="Google" id="ProtNLM"/>
    </source>
</evidence>
<feature type="chain" id="PRO_5045798722" description="Entericidin" evidence="1">
    <location>
        <begin position="22"/>
        <end position="49"/>
    </location>
</feature>
<evidence type="ECO:0000256" key="1">
    <source>
        <dbReference type="SAM" id="SignalP"/>
    </source>
</evidence>